<keyword evidence="6" id="KW-0347">Helicase</keyword>
<dbReference type="PROSITE" id="PS51194">
    <property type="entry name" value="HELICASE_CTER"/>
    <property type="match status" value="1"/>
</dbReference>
<evidence type="ECO:0000256" key="2">
    <source>
        <dbReference type="ARBA" id="ARBA00022840"/>
    </source>
</evidence>
<dbReference type="PANTHER" id="PTHR30580">
    <property type="entry name" value="PRIMOSOMAL PROTEIN N"/>
    <property type="match status" value="1"/>
</dbReference>
<gene>
    <name evidence="6" type="ORF">ACFSBH_06690</name>
</gene>
<dbReference type="InterPro" id="IPR027417">
    <property type="entry name" value="P-loop_NTPase"/>
</dbReference>
<dbReference type="InterPro" id="IPR006935">
    <property type="entry name" value="Helicase/UvrB_N"/>
</dbReference>
<organism evidence="6 7">
    <name type="scientific">Oceanobacillus luteolus</name>
    <dbReference type="NCBI Taxonomy" id="1274358"/>
    <lineage>
        <taxon>Bacteria</taxon>
        <taxon>Bacillati</taxon>
        <taxon>Bacillota</taxon>
        <taxon>Bacilli</taxon>
        <taxon>Bacillales</taxon>
        <taxon>Bacillaceae</taxon>
        <taxon>Oceanobacillus</taxon>
    </lineage>
</organism>
<dbReference type="InterPro" id="IPR001650">
    <property type="entry name" value="Helicase_C-like"/>
</dbReference>
<evidence type="ECO:0000256" key="1">
    <source>
        <dbReference type="ARBA" id="ARBA00022741"/>
    </source>
</evidence>
<proteinExistence type="predicted"/>
<dbReference type="SMART" id="SM00487">
    <property type="entry name" value="DEXDc"/>
    <property type="match status" value="1"/>
</dbReference>
<evidence type="ECO:0000313" key="7">
    <source>
        <dbReference type="Proteomes" id="UP001597221"/>
    </source>
</evidence>
<accession>A0ABW4HP03</accession>
<dbReference type="EMBL" id="JBHUDE010000034">
    <property type="protein sequence ID" value="MFD1607333.1"/>
    <property type="molecule type" value="Genomic_DNA"/>
</dbReference>
<keyword evidence="7" id="KW-1185">Reference proteome</keyword>
<dbReference type="GO" id="GO:0004386">
    <property type="term" value="F:helicase activity"/>
    <property type="evidence" value="ECO:0007669"/>
    <property type="project" value="UniProtKB-KW"/>
</dbReference>
<keyword evidence="3" id="KW-0238">DNA-binding</keyword>
<keyword evidence="1" id="KW-0547">Nucleotide-binding</keyword>
<reference evidence="7" key="1">
    <citation type="journal article" date="2019" name="Int. J. Syst. Evol. Microbiol.">
        <title>The Global Catalogue of Microorganisms (GCM) 10K type strain sequencing project: providing services to taxonomists for standard genome sequencing and annotation.</title>
        <authorList>
            <consortium name="The Broad Institute Genomics Platform"/>
            <consortium name="The Broad Institute Genome Sequencing Center for Infectious Disease"/>
            <person name="Wu L."/>
            <person name="Ma J."/>
        </authorList>
    </citation>
    <scope>NUCLEOTIDE SEQUENCE [LARGE SCALE GENOMIC DNA]</scope>
    <source>
        <strain evidence="7">CGMCC 1.12376</strain>
    </source>
</reference>
<dbReference type="Pfam" id="PF00271">
    <property type="entry name" value="Helicase_C"/>
    <property type="match status" value="1"/>
</dbReference>
<feature type="domain" description="Helicase ATP-binding" evidence="4">
    <location>
        <begin position="134"/>
        <end position="286"/>
    </location>
</feature>
<dbReference type="SUPFAM" id="SSF52540">
    <property type="entry name" value="P-loop containing nucleoside triphosphate hydrolases"/>
    <property type="match status" value="1"/>
</dbReference>
<evidence type="ECO:0000256" key="3">
    <source>
        <dbReference type="ARBA" id="ARBA00023125"/>
    </source>
</evidence>
<dbReference type="CDD" id="cd17925">
    <property type="entry name" value="DEXDc_ComFA"/>
    <property type="match status" value="1"/>
</dbReference>
<keyword evidence="6" id="KW-0378">Hydrolase</keyword>
<comment type="caution">
    <text evidence="6">The sequence shown here is derived from an EMBL/GenBank/DDBJ whole genome shotgun (WGS) entry which is preliminary data.</text>
</comment>
<dbReference type="SMART" id="SM00490">
    <property type="entry name" value="HELICc"/>
    <property type="match status" value="1"/>
</dbReference>
<evidence type="ECO:0000259" key="4">
    <source>
        <dbReference type="PROSITE" id="PS51192"/>
    </source>
</evidence>
<evidence type="ECO:0000259" key="5">
    <source>
        <dbReference type="PROSITE" id="PS51194"/>
    </source>
</evidence>
<sequence>MQQNIMENFSELATVLDGKLLRIEEIPFKSTMIELLLSKKLLDTKPAITKTLLTTTCKRCGNKDNRYFAEIPCKKCSRTHLYCRKCIEMGRVMECESLYYWIGPPAIWPTHQNPSSWEGTLTTAQEKAANRIKTAIINQEKEILVWAVCGAGKTEMLFPGISKALERGMRVCLATPRADVVRELKPRLLQAFEGVSIQALYGGNEDKGKDAQFVIATTHQLLRYQSAFDVMIVDEVDAFPFHADPSLPFAQKRAAKQNGTTIYLTATPRQNLKKAINRKKLPHVFVPVRYHGHPLPIPTLKMCYSLQKDLAASRAPSRFLPWLLKRTNPERQLLIFVPTIDLVNRLKTPLLDLFIAHRLINNETELDAVHASDEKREEKVMAFRQKKLKVILTTTILERGVTFPSVDVAIFHAGHDVFDEAALVQIAGRAGRNANDPNGEVVFFHDGKTEAMLEAIYQIKQMNKRGGF</sequence>
<dbReference type="RefSeq" id="WP_251513093.1">
    <property type="nucleotide sequence ID" value="NZ_JAMBON010000009.1"/>
</dbReference>
<dbReference type="Proteomes" id="UP001597221">
    <property type="component" value="Unassembled WGS sequence"/>
</dbReference>
<dbReference type="InterPro" id="IPR014001">
    <property type="entry name" value="Helicase_ATP-bd"/>
</dbReference>
<name>A0ABW4HP03_9BACI</name>
<keyword evidence="2" id="KW-0067">ATP-binding</keyword>
<evidence type="ECO:0000313" key="6">
    <source>
        <dbReference type="EMBL" id="MFD1607333.1"/>
    </source>
</evidence>
<dbReference type="PROSITE" id="PS51192">
    <property type="entry name" value="HELICASE_ATP_BIND_1"/>
    <property type="match status" value="1"/>
</dbReference>
<dbReference type="PANTHER" id="PTHR30580:SF1">
    <property type="entry name" value="COMF OPERON PROTEIN 1"/>
    <property type="match status" value="1"/>
</dbReference>
<feature type="domain" description="Helicase C-terminal" evidence="5">
    <location>
        <begin position="319"/>
        <end position="468"/>
    </location>
</feature>
<dbReference type="Gene3D" id="3.40.50.300">
    <property type="entry name" value="P-loop containing nucleotide triphosphate hydrolases"/>
    <property type="match status" value="2"/>
</dbReference>
<protein>
    <submittedName>
        <fullName evidence="6">DEAD/DEAH box helicase</fullName>
    </submittedName>
</protein>
<dbReference type="Pfam" id="PF04851">
    <property type="entry name" value="ResIII"/>
    <property type="match status" value="1"/>
</dbReference>